<accession>A0ACB8U7N6</accession>
<sequence length="154" mass="16269">MSGVAETILSNAGAQPPVSSTPPIVEIFQILYRLAGLGLTSLWTATTYLYLALRTASFPVTTIVSTVYAPLSYILAPFVLSVTILANAFVVTPYGMLKSALHDIYPLYAFLVVSLIYAGGIGLCARTLCRVGMSALAKPTDGNVVTESKKTSTS</sequence>
<protein>
    <submittedName>
        <fullName evidence="1">Uncharacterized protein</fullName>
    </submittedName>
</protein>
<organism evidence="1 2">
    <name type="scientific">Irpex rosettiformis</name>
    <dbReference type="NCBI Taxonomy" id="378272"/>
    <lineage>
        <taxon>Eukaryota</taxon>
        <taxon>Fungi</taxon>
        <taxon>Dikarya</taxon>
        <taxon>Basidiomycota</taxon>
        <taxon>Agaricomycotina</taxon>
        <taxon>Agaricomycetes</taxon>
        <taxon>Polyporales</taxon>
        <taxon>Irpicaceae</taxon>
        <taxon>Irpex</taxon>
    </lineage>
</organism>
<gene>
    <name evidence="1" type="ORF">BDY19DRAFT_760589</name>
</gene>
<proteinExistence type="predicted"/>
<keyword evidence="2" id="KW-1185">Reference proteome</keyword>
<evidence type="ECO:0000313" key="2">
    <source>
        <dbReference type="Proteomes" id="UP001055072"/>
    </source>
</evidence>
<reference evidence="1" key="1">
    <citation type="journal article" date="2021" name="Environ. Microbiol.">
        <title>Gene family expansions and transcriptome signatures uncover fungal adaptations to wood decay.</title>
        <authorList>
            <person name="Hage H."/>
            <person name="Miyauchi S."/>
            <person name="Viragh M."/>
            <person name="Drula E."/>
            <person name="Min B."/>
            <person name="Chaduli D."/>
            <person name="Navarro D."/>
            <person name="Favel A."/>
            <person name="Norest M."/>
            <person name="Lesage-Meessen L."/>
            <person name="Balint B."/>
            <person name="Merenyi Z."/>
            <person name="de Eugenio L."/>
            <person name="Morin E."/>
            <person name="Martinez A.T."/>
            <person name="Baldrian P."/>
            <person name="Stursova M."/>
            <person name="Martinez M.J."/>
            <person name="Novotny C."/>
            <person name="Magnuson J.K."/>
            <person name="Spatafora J.W."/>
            <person name="Maurice S."/>
            <person name="Pangilinan J."/>
            <person name="Andreopoulos W."/>
            <person name="LaButti K."/>
            <person name="Hundley H."/>
            <person name="Na H."/>
            <person name="Kuo A."/>
            <person name="Barry K."/>
            <person name="Lipzen A."/>
            <person name="Henrissat B."/>
            <person name="Riley R."/>
            <person name="Ahrendt S."/>
            <person name="Nagy L.G."/>
            <person name="Grigoriev I.V."/>
            <person name="Martin F."/>
            <person name="Rosso M.N."/>
        </authorList>
    </citation>
    <scope>NUCLEOTIDE SEQUENCE</scope>
    <source>
        <strain evidence="1">CBS 384.51</strain>
    </source>
</reference>
<dbReference type="Proteomes" id="UP001055072">
    <property type="component" value="Unassembled WGS sequence"/>
</dbReference>
<dbReference type="EMBL" id="MU274908">
    <property type="protein sequence ID" value="KAI0090241.1"/>
    <property type="molecule type" value="Genomic_DNA"/>
</dbReference>
<evidence type="ECO:0000313" key="1">
    <source>
        <dbReference type="EMBL" id="KAI0090241.1"/>
    </source>
</evidence>
<comment type="caution">
    <text evidence="1">The sequence shown here is derived from an EMBL/GenBank/DDBJ whole genome shotgun (WGS) entry which is preliminary data.</text>
</comment>
<name>A0ACB8U7N6_9APHY</name>